<reference evidence="1" key="1">
    <citation type="submission" date="2018-09" db="EMBL/GenBank/DDBJ databases">
        <title>A genomic encyclopedia of anaerobic methanotrophic archaea.</title>
        <authorList>
            <person name="Skennerton C.T."/>
            <person name="Chadwick G.L."/>
            <person name="Laso-Perez R."/>
            <person name="Leu A.O."/>
            <person name="Speth D.R."/>
            <person name="Yu H."/>
            <person name="Morgan-Lang C."/>
            <person name="Hatzenpichler R."/>
            <person name="Goudeau D."/>
            <person name="Malmstrom R."/>
            <person name="Woyke T."/>
            <person name="Hallam S."/>
            <person name="Tyson G.W."/>
            <person name="Wegener G."/>
            <person name="Boetius A."/>
            <person name="Orphan V.J."/>
        </authorList>
    </citation>
    <scope>NUCLEOTIDE SEQUENCE</scope>
    <source>
        <strain evidence="1">CONS3730D10UFb2</strain>
    </source>
</reference>
<sequence length="136" mass="16121">MIQCLDKYKINIYSEIIYRYDQMEKIMMKIISHRILITVVCFSVLFLGCIEEENNKIELPIDTPEEAIEYAKTDNNTKEWIEAYSELGYKIIEDASVDNQSIWYVRFEVVWNMEGRPFLIRKIHSNGTILSRWGGI</sequence>
<dbReference type="EMBL" id="QYBA01000217">
    <property type="protein sequence ID" value="TKY91320.1"/>
    <property type="molecule type" value="Genomic_DNA"/>
</dbReference>
<accession>A0AC61S9U6</accession>
<protein>
    <submittedName>
        <fullName evidence="1">Uncharacterized protein</fullName>
    </submittedName>
</protein>
<comment type="caution">
    <text evidence="1">The sequence shown here is derived from an EMBL/GenBank/DDBJ whole genome shotgun (WGS) entry which is preliminary data.</text>
</comment>
<evidence type="ECO:0000313" key="2">
    <source>
        <dbReference type="Proteomes" id="UP000315423"/>
    </source>
</evidence>
<organism evidence="1 2">
    <name type="scientific">Candidatus Methanomarinus sp</name>
    <dbReference type="NCBI Taxonomy" id="3386244"/>
    <lineage>
        <taxon>Archaea</taxon>
        <taxon>Methanobacteriati</taxon>
        <taxon>Methanobacteriota</taxon>
        <taxon>Stenosarchaea group</taxon>
        <taxon>Methanomicrobia</taxon>
        <taxon>Methanosarcinales</taxon>
        <taxon>ANME-2 cluster</taxon>
        <taxon>Candidatus Methanocomedenaceae</taxon>
        <taxon>Candidatus Methanomarinus</taxon>
    </lineage>
</organism>
<evidence type="ECO:0000313" key="1">
    <source>
        <dbReference type="EMBL" id="TKY91320.1"/>
    </source>
</evidence>
<name>A0AC61S9U6_9EURY</name>
<gene>
    <name evidence="1" type="ORF">C5S46_06450</name>
</gene>
<dbReference type="Proteomes" id="UP000315423">
    <property type="component" value="Unassembled WGS sequence"/>
</dbReference>
<proteinExistence type="predicted"/>